<accession>A0A699WVK9</accession>
<proteinExistence type="predicted"/>
<name>A0A699WVK9_TANCI</name>
<protein>
    <submittedName>
        <fullName evidence="2">Uncharacterized protein</fullName>
    </submittedName>
</protein>
<dbReference type="AlphaFoldDB" id="A0A699WVK9"/>
<organism evidence="2">
    <name type="scientific">Tanacetum cinerariifolium</name>
    <name type="common">Dalmatian daisy</name>
    <name type="synonym">Chrysanthemum cinerariifolium</name>
    <dbReference type="NCBI Taxonomy" id="118510"/>
    <lineage>
        <taxon>Eukaryota</taxon>
        <taxon>Viridiplantae</taxon>
        <taxon>Streptophyta</taxon>
        <taxon>Embryophyta</taxon>
        <taxon>Tracheophyta</taxon>
        <taxon>Spermatophyta</taxon>
        <taxon>Magnoliopsida</taxon>
        <taxon>eudicotyledons</taxon>
        <taxon>Gunneridae</taxon>
        <taxon>Pentapetalae</taxon>
        <taxon>asterids</taxon>
        <taxon>campanulids</taxon>
        <taxon>Asterales</taxon>
        <taxon>Asteraceae</taxon>
        <taxon>Asteroideae</taxon>
        <taxon>Anthemideae</taxon>
        <taxon>Anthemidinae</taxon>
        <taxon>Tanacetum</taxon>
    </lineage>
</organism>
<reference evidence="2" key="1">
    <citation type="journal article" date="2019" name="Sci. Rep.">
        <title>Draft genome of Tanacetum cinerariifolium, the natural source of mosquito coil.</title>
        <authorList>
            <person name="Yamashiro T."/>
            <person name="Shiraishi A."/>
            <person name="Satake H."/>
            <person name="Nakayama K."/>
        </authorList>
    </citation>
    <scope>NUCLEOTIDE SEQUENCE</scope>
</reference>
<comment type="caution">
    <text evidence="2">The sequence shown here is derived from an EMBL/GenBank/DDBJ whole genome shotgun (WGS) entry which is preliminary data.</text>
</comment>
<feature type="region of interest" description="Disordered" evidence="1">
    <location>
        <begin position="1"/>
        <end position="23"/>
    </location>
</feature>
<sequence>MFDEYVEPPWAERPGSPAQAVQAPVTSAGTPCLPPLIKMHPLHIFHRHLRPYNLTVYLQVLWLNLISWKTITLLPLTTIP</sequence>
<evidence type="ECO:0000256" key="1">
    <source>
        <dbReference type="SAM" id="MobiDB-lite"/>
    </source>
</evidence>
<dbReference type="EMBL" id="BKCJ011771061">
    <property type="protein sequence ID" value="GFD51497.1"/>
    <property type="molecule type" value="Genomic_DNA"/>
</dbReference>
<evidence type="ECO:0000313" key="2">
    <source>
        <dbReference type="EMBL" id="GFD51497.1"/>
    </source>
</evidence>
<feature type="non-terminal residue" evidence="2">
    <location>
        <position position="80"/>
    </location>
</feature>
<gene>
    <name evidence="2" type="ORF">Tci_923466</name>
</gene>